<dbReference type="Gene3D" id="3.40.50.2000">
    <property type="entry name" value="Glycogen Phosphorylase B"/>
    <property type="match status" value="2"/>
</dbReference>
<evidence type="ECO:0000313" key="4">
    <source>
        <dbReference type="Proteomes" id="UP000231021"/>
    </source>
</evidence>
<sequence>FKKISCPDFFVLEKYLGELVFYLQSFYFFVKLCFYNFGRPAIIYSRNPEIIWQFSRRGYRTVYDAHIWPASKLRLFKFFLKKVNKIVCSSRGLENEFKANGFKPILVAPNGVDLKKIAVKETGEELRQLFRLPLNKKIVMYAGHLYGWKGVASLLEAARLMKQEPDLIFVLVGGTAGDVTKHKNLIEQNELGNILLCGHQPHELILKYFKCADVLLLPNSAQSKVSAWYTSPIKMFEYMASRRPIIASDLPSLREILNEGNCLFFRPDDAGDLAEKIKQLLNDPLLAEKISKQALADVQPYGWDKRAQKIIKFIAA</sequence>
<dbReference type="Pfam" id="PF00534">
    <property type="entry name" value="Glycos_transf_1"/>
    <property type="match status" value="1"/>
</dbReference>
<dbReference type="SUPFAM" id="SSF53756">
    <property type="entry name" value="UDP-Glycosyltransferase/glycogen phosphorylase"/>
    <property type="match status" value="1"/>
</dbReference>
<dbReference type="EMBL" id="PCTB01000023">
    <property type="protein sequence ID" value="PIP63011.1"/>
    <property type="molecule type" value="Genomic_DNA"/>
</dbReference>
<accession>A0A2H0BZI1</accession>
<feature type="non-terminal residue" evidence="3">
    <location>
        <position position="1"/>
    </location>
</feature>
<keyword evidence="1" id="KW-0808">Transferase</keyword>
<gene>
    <name evidence="3" type="ORF">COW98_00925</name>
</gene>
<organism evidence="3 4">
    <name type="scientific">Candidatus Roizmanbacteria bacterium CG22_combo_CG10-13_8_21_14_all_35_9</name>
    <dbReference type="NCBI Taxonomy" id="1974861"/>
    <lineage>
        <taxon>Bacteria</taxon>
        <taxon>Candidatus Roizmaniibacteriota</taxon>
    </lineage>
</organism>
<protein>
    <recommendedName>
        <fullName evidence="2">Glycosyl transferase family 1 domain-containing protein</fullName>
    </recommendedName>
</protein>
<dbReference type="GO" id="GO:0016757">
    <property type="term" value="F:glycosyltransferase activity"/>
    <property type="evidence" value="ECO:0007669"/>
    <property type="project" value="InterPro"/>
</dbReference>
<proteinExistence type="predicted"/>
<feature type="domain" description="Glycosyl transferase family 1" evidence="2">
    <location>
        <begin position="125"/>
        <end position="294"/>
    </location>
</feature>
<evidence type="ECO:0000259" key="2">
    <source>
        <dbReference type="Pfam" id="PF00534"/>
    </source>
</evidence>
<dbReference type="Proteomes" id="UP000231021">
    <property type="component" value="Unassembled WGS sequence"/>
</dbReference>
<dbReference type="PANTHER" id="PTHR46401:SF2">
    <property type="entry name" value="GLYCOSYLTRANSFERASE WBBK-RELATED"/>
    <property type="match status" value="1"/>
</dbReference>
<dbReference type="GO" id="GO:0009103">
    <property type="term" value="P:lipopolysaccharide biosynthetic process"/>
    <property type="evidence" value="ECO:0007669"/>
    <property type="project" value="TreeGrafter"/>
</dbReference>
<evidence type="ECO:0000313" key="3">
    <source>
        <dbReference type="EMBL" id="PIP63011.1"/>
    </source>
</evidence>
<evidence type="ECO:0000256" key="1">
    <source>
        <dbReference type="ARBA" id="ARBA00022679"/>
    </source>
</evidence>
<comment type="caution">
    <text evidence="3">The sequence shown here is derived from an EMBL/GenBank/DDBJ whole genome shotgun (WGS) entry which is preliminary data.</text>
</comment>
<dbReference type="CDD" id="cd03794">
    <property type="entry name" value="GT4_WbuB-like"/>
    <property type="match status" value="1"/>
</dbReference>
<dbReference type="PANTHER" id="PTHR46401">
    <property type="entry name" value="GLYCOSYLTRANSFERASE WBBK-RELATED"/>
    <property type="match status" value="1"/>
</dbReference>
<name>A0A2H0BZI1_9BACT</name>
<dbReference type="InterPro" id="IPR001296">
    <property type="entry name" value="Glyco_trans_1"/>
</dbReference>
<dbReference type="AlphaFoldDB" id="A0A2H0BZI1"/>
<reference evidence="3 4" key="1">
    <citation type="submission" date="2017-09" db="EMBL/GenBank/DDBJ databases">
        <title>Depth-based differentiation of microbial function through sediment-hosted aquifers and enrichment of novel symbionts in the deep terrestrial subsurface.</title>
        <authorList>
            <person name="Probst A.J."/>
            <person name="Ladd B."/>
            <person name="Jarett J.K."/>
            <person name="Geller-Mcgrath D.E."/>
            <person name="Sieber C.M."/>
            <person name="Emerson J.B."/>
            <person name="Anantharaman K."/>
            <person name="Thomas B.C."/>
            <person name="Malmstrom R."/>
            <person name="Stieglmeier M."/>
            <person name="Klingl A."/>
            <person name="Woyke T."/>
            <person name="Ryan C.M."/>
            <person name="Banfield J.F."/>
        </authorList>
    </citation>
    <scope>NUCLEOTIDE SEQUENCE [LARGE SCALE GENOMIC DNA]</scope>
    <source>
        <strain evidence="3">CG22_combo_CG10-13_8_21_14_all_35_9</strain>
    </source>
</reference>